<evidence type="ECO:0000256" key="3">
    <source>
        <dbReference type="ARBA" id="ARBA00038412"/>
    </source>
</evidence>
<protein>
    <recommendedName>
        <fullName evidence="4">Putative HNH nuclease YajD</fullName>
    </recommendedName>
</protein>
<dbReference type="SUPFAM" id="SSF52540">
    <property type="entry name" value="P-loop containing nucleoside triphosphate hydrolases"/>
    <property type="match status" value="1"/>
</dbReference>
<dbReference type="GO" id="GO:0004519">
    <property type="term" value="F:endonuclease activity"/>
    <property type="evidence" value="ECO:0007669"/>
    <property type="project" value="InterPro"/>
</dbReference>
<dbReference type="AlphaFoldDB" id="A0A829H543"/>
<comment type="similarity">
    <text evidence="3">Belongs to the HNH nuclease family.</text>
</comment>
<evidence type="ECO:0000256" key="2">
    <source>
        <dbReference type="ARBA" id="ARBA00022801"/>
    </source>
</evidence>
<dbReference type="PANTHER" id="PTHR41286">
    <property type="entry name" value="HNH NUCLEASE YAJD-RELATED"/>
    <property type="match status" value="1"/>
</dbReference>
<feature type="domain" description="HNH nuclease" evidence="5">
    <location>
        <begin position="52"/>
        <end position="103"/>
    </location>
</feature>
<dbReference type="InterPro" id="IPR002711">
    <property type="entry name" value="HNH"/>
</dbReference>
<dbReference type="Gene3D" id="1.10.30.50">
    <property type="match status" value="1"/>
</dbReference>
<comment type="caution">
    <text evidence="6">The sequence shown here is derived from an EMBL/GenBank/DDBJ whole genome shotgun (WGS) entry which is preliminary data.</text>
</comment>
<sequence>MPSKKLAFINGRPQLVDANARVRSEADRQYNHVRNEQQSDYLKFYHSNEWKQLREQILIRDNSLCQRCGLQASLVDHIVPSEDDWEDRTNADNLQALCRDCHYWKTRRETTKRKKGQHRAMKITVIVGYPASGKSTYVKRHQGQHDLVFDYDHLMTALTGLPLHQGNIDANDYVQLIYELILRKLKAEQTFDNVWLVMTYPDEKLDTLLASRDVEHILIDTDRDTCMQRLSKQGRDVSQLIKAMNKLDELKSQNKFKKFKEIKIKNEFSRIYRATSRAGNG</sequence>
<gene>
    <name evidence="6" type="ORF">Lpp41_10856</name>
</gene>
<evidence type="ECO:0000259" key="5">
    <source>
        <dbReference type="SMART" id="SM00507"/>
    </source>
</evidence>
<accession>A0A829H543</accession>
<evidence type="ECO:0000313" key="7">
    <source>
        <dbReference type="Proteomes" id="UP000014244"/>
    </source>
</evidence>
<dbReference type="GO" id="GO:0003676">
    <property type="term" value="F:nucleic acid binding"/>
    <property type="evidence" value="ECO:0007669"/>
    <property type="project" value="InterPro"/>
</dbReference>
<dbReference type="InterPro" id="IPR003615">
    <property type="entry name" value="HNH_nuc"/>
</dbReference>
<name>A0A829H543_LACPA</name>
<dbReference type="PANTHER" id="PTHR41286:SF1">
    <property type="entry name" value="HNH NUCLEASE YAJD-RELATED"/>
    <property type="match status" value="1"/>
</dbReference>
<dbReference type="Pfam" id="PF01844">
    <property type="entry name" value="HNH"/>
    <property type="match status" value="1"/>
</dbReference>
<dbReference type="GO" id="GO:0016787">
    <property type="term" value="F:hydrolase activity"/>
    <property type="evidence" value="ECO:0007669"/>
    <property type="project" value="UniProtKB-KW"/>
</dbReference>
<proteinExistence type="inferred from homology"/>
<dbReference type="GO" id="GO:0008270">
    <property type="term" value="F:zinc ion binding"/>
    <property type="evidence" value="ECO:0007669"/>
    <property type="project" value="InterPro"/>
</dbReference>
<evidence type="ECO:0000256" key="4">
    <source>
        <dbReference type="ARBA" id="ARBA00040194"/>
    </source>
</evidence>
<keyword evidence="2" id="KW-0378">Hydrolase</keyword>
<dbReference type="Proteomes" id="UP000014244">
    <property type="component" value="Unassembled WGS sequence"/>
</dbReference>
<dbReference type="GO" id="GO:0005829">
    <property type="term" value="C:cytosol"/>
    <property type="evidence" value="ECO:0007669"/>
    <property type="project" value="TreeGrafter"/>
</dbReference>
<dbReference type="InterPro" id="IPR027417">
    <property type="entry name" value="P-loop_NTPase"/>
</dbReference>
<dbReference type="Gene3D" id="3.40.50.300">
    <property type="entry name" value="P-loop containing nucleotide triphosphate hydrolases"/>
    <property type="match status" value="1"/>
</dbReference>
<evidence type="ECO:0000256" key="1">
    <source>
        <dbReference type="ARBA" id="ARBA00022722"/>
    </source>
</evidence>
<keyword evidence="1" id="KW-0540">Nuclease</keyword>
<evidence type="ECO:0000313" key="6">
    <source>
        <dbReference type="EMBL" id="EPC71908.1"/>
    </source>
</evidence>
<dbReference type="CDD" id="cd00085">
    <property type="entry name" value="HNHc"/>
    <property type="match status" value="1"/>
</dbReference>
<dbReference type="SMART" id="SM00507">
    <property type="entry name" value="HNHc"/>
    <property type="match status" value="1"/>
</dbReference>
<reference evidence="6 7" key="1">
    <citation type="journal article" date="2013" name="PLoS ONE">
        <title>Lactobacillus paracasei comparative genomics: towards species pan-genome definition and exploitation of diversity.</title>
        <authorList>
            <person name="Smokvina T."/>
            <person name="Wels M."/>
            <person name="Polka J."/>
            <person name="Chervaux C."/>
            <person name="Brisse S."/>
            <person name="Boekhorst J."/>
            <person name="van Hylckama Vlieg J.E."/>
            <person name="Siezen R.J."/>
        </authorList>
    </citation>
    <scope>NUCLEOTIDE SEQUENCE [LARGE SCALE GENOMIC DNA]</scope>
    <source>
        <strain evidence="6 7">Lpp41</strain>
    </source>
</reference>
<dbReference type="EMBL" id="ANKE01000523">
    <property type="protein sequence ID" value="EPC71908.1"/>
    <property type="molecule type" value="Genomic_DNA"/>
</dbReference>
<dbReference type="Pfam" id="PF13671">
    <property type="entry name" value="AAA_33"/>
    <property type="match status" value="1"/>
</dbReference>
<organism evidence="6 7">
    <name type="scientific">Lacticaseibacillus paracasei subsp. paracasei Lpp41</name>
    <dbReference type="NCBI Taxonomy" id="1256208"/>
    <lineage>
        <taxon>Bacteria</taxon>
        <taxon>Bacillati</taxon>
        <taxon>Bacillota</taxon>
        <taxon>Bacilli</taxon>
        <taxon>Lactobacillales</taxon>
        <taxon>Lactobacillaceae</taxon>
        <taxon>Lacticaseibacillus</taxon>
    </lineage>
</organism>